<comment type="caution">
    <text evidence="3">The sequence shown here is derived from an EMBL/GenBank/DDBJ whole genome shotgun (WGS) entry which is preliminary data.</text>
</comment>
<dbReference type="InterPro" id="IPR036291">
    <property type="entry name" value="NAD(P)-bd_dom_sf"/>
</dbReference>
<dbReference type="GO" id="GO:0016491">
    <property type="term" value="F:oxidoreductase activity"/>
    <property type="evidence" value="ECO:0007669"/>
    <property type="project" value="UniProtKB-KW"/>
</dbReference>
<dbReference type="PRINTS" id="PR00080">
    <property type="entry name" value="SDRFAMILY"/>
</dbReference>
<dbReference type="EMBL" id="VBZC01000008">
    <property type="protein sequence ID" value="TLS46404.1"/>
    <property type="molecule type" value="Genomic_DNA"/>
</dbReference>
<dbReference type="PANTHER" id="PTHR24321">
    <property type="entry name" value="DEHYDROGENASES, SHORT CHAIN"/>
    <property type="match status" value="1"/>
</dbReference>
<organism evidence="3 4">
    <name type="scientific">Streptomyces montanus</name>
    <dbReference type="NCBI Taxonomy" id="2580423"/>
    <lineage>
        <taxon>Bacteria</taxon>
        <taxon>Bacillati</taxon>
        <taxon>Actinomycetota</taxon>
        <taxon>Actinomycetes</taxon>
        <taxon>Kitasatosporales</taxon>
        <taxon>Streptomycetaceae</taxon>
        <taxon>Streptomyces</taxon>
    </lineage>
</organism>
<keyword evidence="2" id="KW-0560">Oxidoreductase</keyword>
<gene>
    <name evidence="3" type="ORF">FE633_08755</name>
</gene>
<dbReference type="PANTHER" id="PTHR24321:SF8">
    <property type="entry name" value="ESTRADIOL 17-BETA-DEHYDROGENASE 8-RELATED"/>
    <property type="match status" value="1"/>
</dbReference>
<evidence type="ECO:0000313" key="3">
    <source>
        <dbReference type="EMBL" id="TLS46404.1"/>
    </source>
</evidence>
<keyword evidence="4" id="KW-1185">Reference proteome</keyword>
<dbReference type="Pfam" id="PF13561">
    <property type="entry name" value="adh_short_C2"/>
    <property type="match status" value="1"/>
</dbReference>
<evidence type="ECO:0000256" key="2">
    <source>
        <dbReference type="ARBA" id="ARBA00023002"/>
    </source>
</evidence>
<dbReference type="PROSITE" id="PS00061">
    <property type="entry name" value="ADH_SHORT"/>
    <property type="match status" value="1"/>
</dbReference>
<name>A0A5R9G0T9_9ACTN</name>
<proteinExistence type="inferred from homology"/>
<evidence type="ECO:0000256" key="1">
    <source>
        <dbReference type="ARBA" id="ARBA00006484"/>
    </source>
</evidence>
<dbReference type="AlphaFoldDB" id="A0A5R9G0T9"/>
<reference evidence="3 4" key="1">
    <citation type="submission" date="2019-05" db="EMBL/GenBank/DDBJ databases">
        <title>Streptomyces sp. NEAU-C151, a novel actinomycete isolated from soil.</title>
        <authorList>
            <person name="Han L."/>
            <person name="Jiang H."/>
        </authorList>
    </citation>
    <scope>NUCLEOTIDE SEQUENCE [LARGE SCALE GENOMIC DNA]</scope>
    <source>
        <strain evidence="3 4">NEAU-C151</strain>
    </source>
</reference>
<dbReference type="PRINTS" id="PR00081">
    <property type="entry name" value="GDHRDH"/>
</dbReference>
<dbReference type="CDD" id="cd05233">
    <property type="entry name" value="SDR_c"/>
    <property type="match status" value="1"/>
</dbReference>
<dbReference type="InterPro" id="IPR020904">
    <property type="entry name" value="Sc_DH/Rdtase_CS"/>
</dbReference>
<dbReference type="RefSeq" id="WP_138044535.1">
    <property type="nucleotide sequence ID" value="NZ_VBZC01000008.1"/>
</dbReference>
<evidence type="ECO:0000313" key="4">
    <source>
        <dbReference type="Proteomes" id="UP000305906"/>
    </source>
</evidence>
<protein>
    <submittedName>
        <fullName evidence="3">SDR family oxidoreductase</fullName>
    </submittedName>
</protein>
<accession>A0A5R9G0T9</accession>
<dbReference type="Gene3D" id="3.40.50.720">
    <property type="entry name" value="NAD(P)-binding Rossmann-like Domain"/>
    <property type="match status" value="1"/>
</dbReference>
<comment type="similarity">
    <text evidence="1">Belongs to the short-chain dehydrogenases/reductases (SDR) family.</text>
</comment>
<dbReference type="SUPFAM" id="SSF51735">
    <property type="entry name" value="NAD(P)-binding Rossmann-fold domains"/>
    <property type="match status" value="1"/>
</dbReference>
<sequence length="255" mass="25752">MTDSRFSGRTVLVTGGGSGIGRTITLAFAAEGASVVVAGRTRASLDETVALAEGAPGTVVAQVADVARAADVDALVRTAVDRFGSLDVAVNNAGVFRGGQPVTNLSDDDWHTLLDTNVTGVLLALRAQVRQMRTQPDGGSIVNISSNLGAHRQLAGKAAYGASKAAVAALTRGAALDHIADGVRINVVSPGASATTMSLKPGETETERAVRMKEESPVGRTSSTEEIAAAVLYLASDAAASVVGTDLVIDGGASL</sequence>
<dbReference type="InterPro" id="IPR002347">
    <property type="entry name" value="SDR_fam"/>
</dbReference>
<dbReference type="FunFam" id="3.40.50.720:FF:000084">
    <property type="entry name" value="Short-chain dehydrogenase reductase"/>
    <property type="match status" value="1"/>
</dbReference>
<dbReference type="Proteomes" id="UP000305906">
    <property type="component" value="Unassembled WGS sequence"/>
</dbReference>